<dbReference type="Proteomes" id="UP000179807">
    <property type="component" value="Unassembled WGS sequence"/>
</dbReference>
<evidence type="ECO:0000313" key="4">
    <source>
        <dbReference type="EMBL" id="OHT07965.1"/>
    </source>
</evidence>
<name>A0A1J4KF06_9EUKA</name>
<accession>A0A1J4KF06</accession>
<sequence>MIFIFFLSILTLSSGINFNDYWYGKVPEGKTIFSKQNHIGCLLKDNSSTVTLDVSIDKNFPVSKTRIFNLDVKGYLFIDSGDSFMRIHMNQGVENAVCFKTQENYDLIINPSKCAGNYDMKNRFYYASLSDFDGKFRDETTLTLVHEHTMKKCETNQMCSISEPTVFYSSPANFNIFDHHSTACQSKTYKIDNNLMIVSSEIEKHIDIHSDQIYCNIGTSNIHIENDYLMCNNSRIEGITSTQEIYVIGSSADNSVTATNTHVNIILNHATIVQNVVFTDSIIHLSFFDDNFIEGSVLLNNSEIEIGGSSGYEDILVINQSIKLMPSSTTNSLNITGGTIYTKGIFADQTESVIKKMYFENCEILPFAQYFDKSSNSLCNIGDKENGKIENIIIDEGTKMKNAKFSFKNFDSSNFIIYGGNLYIENIGGNLKVLEINGGEIHIDSVISTNITMNEGILYLNKVVVNHFRIDDGHLITTHHLCHESPNLETIQITGGVINVPGRICPYNSVGTIEISGGTVHANQGIGPTNQGYFQMINISGGSVFASSTGDYAAIGGGTSEAECGNIFISGGIIYAQSSNAPGIGSKGNPIKLINITGGEIHANGGKDGAGIGSDNVNYLLITGGDIIATGGYENVGIGSVISNSDITFASNRLISQEGDQYVCLNIRAISGDSVRVGRGISVPNSQNYIKTFGNNIENKGFLVDTISGMPNCIKPWKDDSPNPKPEPTKPTFNPSTMPTAKPTPITKSPTSKPIPITNTLPYSSSMSITDNLDFTSDNNTTENDPSNNQKSSNIVIIIVSLSFFLGILATILILFIVKFAKDRKFNRSLTESADLIDINLGNDTTQN</sequence>
<protein>
    <recommendedName>
        <fullName evidence="6">Right handed beta helix domain-containing protein</fullName>
    </recommendedName>
</protein>
<dbReference type="AlphaFoldDB" id="A0A1J4KF06"/>
<feature type="transmembrane region" description="Helical" evidence="2">
    <location>
        <begin position="795"/>
        <end position="818"/>
    </location>
</feature>
<evidence type="ECO:0000256" key="2">
    <source>
        <dbReference type="SAM" id="Phobius"/>
    </source>
</evidence>
<dbReference type="EMBL" id="MLAK01000682">
    <property type="protein sequence ID" value="OHT07965.1"/>
    <property type="molecule type" value="Genomic_DNA"/>
</dbReference>
<feature type="region of interest" description="Disordered" evidence="1">
    <location>
        <begin position="714"/>
        <end position="763"/>
    </location>
</feature>
<keyword evidence="2" id="KW-0812">Transmembrane</keyword>
<evidence type="ECO:0000313" key="5">
    <source>
        <dbReference type="Proteomes" id="UP000179807"/>
    </source>
</evidence>
<evidence type="ECO:0000256" key="3">
    <source>
        <dbReference type="SAM" id="SignalP"/>
    </source>
</evidence>
<keyword evidence="5" id="KW-1185">Reference proteome</keyword>
<gene>
    <name evidence="4" type="ORF">TRFO_05108</name>
</gene>
<organism evidence="4 5">
    <name type="scientific">Tritrichomonas foetus</name>
    <dbReference type="NCBI Taxonomy" id="1144522"/>
    <lineage>
        <taxon>Eukaryota</taxon>
        <taxon>Metamonada</taxon>
        <taxon>Parabasalia</taxon>
        <taxon>Tritrichomonadida</taxon>
        <taxon>Tritrichomonadidae</taxon>
        <taxon>Tritrichomonas</taxon>
    </lineage>
</organism>
<dbReference type="RefSeq" id="XP_068361101.1">
    <property type="nucleotide sequence ID" value="XM_068492294.1"/>
</dbReference>
<reference evidence="4" key="1">
    <citation type="submission" date="2016-10" db="EMBL/GenBank/DDBJ databases">
        <authorList>
            <person name="Benchimol M."/>
            <person name="Almeida L.G."/>
            <person name="Vasconcelos A.T."/>
            <person name="Perreira-Neves A."/>
            <person name="Rosa I.A."/>
            <person name="Tasca T."/>
            <person name="Bogo M.R."/>
            <person name="de Souza W."/>
        </authorList>
    </citation>
    <scope>NUCLEOTIDE SEQUENCE [LARGE SCALE GENOMIC DNA]</scope>
    <source>
        <strain evidence="4">K</strain>
    </source>
</reference>
<keyword evidence="2" id="KW-1133">Transmembrane helix</keyword>
<feature type="signal peptide" evidence="3">
    <location>
        <begin position="1"/>
        <end position="15"/>
    </location>
</feature>
<dbReference type="VEuPathDB" id="TrichDB:TRFO_05108"/>
<feature type="chain" id="PRO_5012814316" description="Right handed beta helix domain-containing protein" evidence="3">
    <location>
        <begin position="16"/>
        <end position="848"/>
    </location>
</feature>
<proteinExistence type="predicted"/>
<keyword evidence="2" id="KW-0472">Membrane</keyword>
<dbReference type="GeneID" id="94826998"/>
<evidence type="ECO:0000256" key="1">
    <source>
        <dbReference type="SAM" id="MobiDB-lite"/>
    </source>
</evidence>
<evidence type="ECO:0008006" key="6">
    <source>
        <dbReference type="Google" id="ProtNLM"/>
    </source>
</evidence>
<feature type="compositionally biased region" description="Low complexity" evidence="1">
    <location>
        <begin position="739"/>
        <end position="758"/>
    </location>
</feature>
<comment type="caution">
    <text evidence="4">The sequence shown here is derived from an EMBL/GenBank/DDBJ whole genome shotgun (WGS) entry which is preliminary data.</text>
</comment>
<keyword evidence="3" id="KW-0732">Signal</keyword>